<accession>A0A553PNB7</accession>
<dbReference type="AlphaFoldDB" id="A0A553PNB7"/>
<keyword evidence="2" id="KW-1185">Reference proteome</keyword>
<sequence>MSGENVENSGKRQFQVLHVAIGEHTVPSQPHFLSMVNKNTKELFKFFDEIAQDVDFSFKEFNDSIVEQGGPLSIGQAVEWRVGDLKEFLKNQRNILYKYEVTTYTPCHSMVTVVGEASILKHIMDEFCIKGRVLQSRN</sequence>
<name>A0A553PNB7_TIGCA</name>
<organism evidence="1 2">
    <name type="scientific">Tigriopus californicus</name>
    <name type="common">Marine copepod</name>
    <dbReference type="NCBI Taxonomy" id="6832"/>
    <lineage>
        <taxon>Eukaryota</taxon>
        <taxon>Metazoa</taxon>
        <taxon>Ecdysozoa</taxon>
        <taxon>Arthropoda</taxon>
        <taxon>Crustacea</taxon>
        <taxon>Multicrustacea</taxon>
        <taxon>Hexanauplia</taxon>
        <taxon>Copepoda</taxon>
        <taxon>Harpacticoida</taxon>
        <taxon>Harpacticidae</taxon>
        <taxon>Tigriopus</taxon>
    </lineage>
</organism>
<dbReference type="Proteomes" id="UP000318571">
    <property type="component" value="Chromosome 6"/>
</dbReference>
<dbReference type="EMBL" id="VCGU01000002">
    <property type="protein sequence ID" value="TRY79178.1"/>
    <property type="molecule type" value="Genomic_DNA"/>
</dbReference>
<gene>
    <name evidence="1" type="ORF">TCAL_16104</name>
</gene>
<protein>
    <submittedName>
        <fullName evidence="1">Uncharacterized protein</fullName>
    </submittedName>
</protein>
<reference evidence="1 2" key="1">
    <citation type="journal article" date="2018" name="Nat. Ecol. Evol.">
        <title>Genomic signatures of mitonuclear coevolution across populations of Tigriopus californicus.</title>
        <authorList>
            <person name="Barreto F.S."/>
            <person name="Watson E.T."/>
            <person name="Lima T.G."/>
            <person name="Willett C.S."/>
            <person name="Edmands S."/>
            <person name="Li W."/>
            <person name="Burton R.S."/>
        </authorList>
    </citation>
    <scope>NUCLEOTIDE SEQUENCE [LARGE SCALE GENOMIC DNA]</scope>
    <source>
        <strain evidence="1 2">San Diego</strain>
    </source>
</reference>
<evidence type="ECO:0000313" key="1">
    <source>
        <dbReference type="EMBL" id="TRY79178.1"/>
    </source>
</evidence>
<comment type="caution">
    <text evidence="1">The sequence shown here is derived from an EMBL/GenBank/DDBJ whole genome shotgun (WGS) entry which is preliminary data.</text>
</comment>
<proteinExistence type="predicted"/>
<evidence type="ECO:0000313" key="2">
    <source>
        <dbReference type="Proteomes" id="UP000318571"/>
    </source>
</evidence>